<dbReference type="InterPro" id="IPR001851">
    <property type="entry name" value="ABC_transp_permease"/>
</dbReference>
<evidence type="ECO:0000313" key="7">
    <source>
        <dbReference type="EMBL" id="MCV2872301.1"/>
    </source>
</evidence>
<keyword evidence="4 6" id="KW-1133">Transmembrane helix</keyword>
<feature type="transmembrane region" description="Helical" evidence="6">
    <location>
        <begin position="274"/>
        <end position="292"/>
    </location>
</feature>
<keyword evidence="2" id="KW-1003">Cell membrane</keyword>
<feature type="transmembrane region" description="Helical" evidence="6">
    <location>
        <begin position="109"/>
        <end position="129"/>
    </location>
</feature>
<gene>
    <name evidence="7" type="ORF">OEZ71_08340</name>
</gene>
<feature type="transmembrane region" description="Helical" evidence="6">
    <location>
        <begin position="252"/>
        <end position="269"/>
    </location>
</feature>
<evidence type="ECO:0000256" key="6">
    <source>
        <dbReference type="SAM" id="Phobius"/>
    </source>
</evidence>
<feature type="transmembrane region" description="Helical" evidence="6">
    <location>
        <begin position="70"/>
        <end position="89"/>
    </location>
</feature>
<comment type="caution">
    <text evidence="7">The sequence shown here is derived from an EMBL/GenBank/DDBJ whole genome shotgun (WGS) entry which is preliminary data.</text>
</comment>
<evidence type="ECO:0000256" key="4">
    <source>
        <dbReference type="ARBA" id="ARBA00022989"/>
    </source>
</evidence>
<feature type="transmembrane region" description="Helical" evidence="6">
    <location>
        <begin position="224"/>
        <end position="246"/>
    </location>
</feature>
<dbReference type="InterPro" id="IPR043428">
    <property type="entry name" value="LivM-like"/>
</dbReference>
<evidence type="ECO:0000256" key="3">
    <source>
        <dbReference type="ARBA" id="ARBA00022692"/>
    </source>
</evidence>
<keyword evidence="5 6" id="KW-0472">Membrane</keyword>
<name>A0ABT2ZME0_9RHOB</name>
<dbReference type="Proteomes" id="UP001652564">
    <property type="component" value="Unassembled WGS sequence"/>
</dbReference>
<evidence type="ECO:0000313" key="8">
    <source>
        <dbReference type="Proteomes" id="UP001652564"/>
    </source>
</evidence>
<feature type="transmembrane region" description="Helical" evidence="6">
    <location>
        <begin position="307"/>
        <end position="324"/>
    </location>
</feature>
<feature type="transmembrane region" description="Helical" evidence="6">
    <location>
        <begin position="174"/>
        <end position="192"/>
    </location>
</feature>
<dbReference type="EMBL" id="JAOWKZ010000002">
    <property type="protein sequence ID" value="MCV2872301.1"/>
    <property type="molecule type" value="Genomic_DNA"/>
</dbReference>
<comment type="subcellular location">
    <subcellularLocation>
        <location evidence="1">Cell membrane</location>
        <topology evidence="1">Multi-pass membrane protein</topology>
    </subcellularLocation>
</comment>
<proteinExistence type="predicted"/>
<evidence type="ECO:0000256" key="2">
    <source>
        <dbReference type="ARBA" id="ARBA00022475"/>
    </source>
</evidence>
<accession>A0ABT2ZME0</accession>
<reference evidence="7 8" key="1">
    <citation type="submission" date="2022-10" db="EMBL/GenBank/DDBJ databases">
        <title>Defluviimonas sp. nov., isolated from ocean surface sediments.</title>
        <authorList>
            <person name="He W."/>
            <person name="Wang L."/>
            <person name="Zhang D.-F."/>
        </authorList>
    </citation>
    <scope>NUCLEOTIDE SEQUENCE [LARGE SCALE GENOMIC DNA]</scope>
    <source>
        <strain evidence="7 8">WL0050</strain>
    </source>
</reference>
<dbReference type="RefSeq" id="WP_263739485.1">
    <property type="nucleotide sequence ID" value="NZ_JAOWKZ010000002.1"/>
</dbReference>
<dbReference type="PANTHER" id="PTHR30482">
    <property type="entry name" value="HIGH-AFFINITY BRANCHED-CHAIN AMINO ACID TRANSPORT SYSTEM PERMEASE"/>
    <property type="match status" value="1"/>
</dbReference>
<keyword evidence="3 6" id="KW-0812">Transmembrane</keyword>
<dbReference type="CDD" id="cd06581">
    <property type="entry name" value="TM_PBP1_LivM_like"/>
    <property type="match status" value="1"/>
</dbReference>
<feature type="transmembrane region" description="Helical" evidence="6">
    <location>
        <begin position="136"/>
        <end position="154"/>
    </location>
</feature>
<evidence type="ECO:0000256" key="1">
    <source>
        <dbReference type="ARBA" id="ARBA00004651"/>
    </source>
</evidence>
<evidence type="ECO:0000256" key="5">
    <source>
        <dbReference type="ARBA" id="ARBA00023136"/>
    </source>
</evidence>
<protein>
    <submittedName>
        <fullName evidence="7">Branched-chain amino acid ABC transporter permease</fullName>
    </submittedName>
</protein>
<sequence length="350" mass="37462">MRGLLNPDQKRGLIGSAMLAVLILVIVGAYVLWGETYQARILYATFVNLIVVIGLQVFMGNGNYATFSHAAFMGIAAYAAAICVTPATVKALSLPDAPWGLNAFEMHPVSAALVALAITGIIGALTGLFMSRLTNVSITIVSIAILVIVHSIFLHRTDIFKGNQALFGIPRVFGLGHVTALVILAIVAARLFRESRLGLRLRAVADDEVGARAMGVNVVRARMIAWVASTLFFATAGIAYAFYLGTISARPFYFNYVFLTVAMLILGGLRSVTGAVFGTLLISLGLEIIRWLETGPTLGGVKLPEMLGLSGLLLGIVIVGVMAFRPHGLMGNREIEDIVFRPKKTTEISK</sequence>
<dbReference type="PANTHER" id="PTHR30482:SF10">
    <property type="entry name" value="HIGH-AFFINITY BRANCHED-CHAIN AMINO ACID TRANSPORT PROTEIN BRAE"/>
    <property type="match status" value="1"/>
</dbReference>
<organism evidence="7 8">
    <name type="scientific">Albidovulum litorale</name>
    <dbReference type="NCBI Taxonomy" id="2984134"/>
    <lineage>
        <taxon>Bacteria</taxon>
        <taxon>Pseudomonadati</taxon>
        <taxon>Pseudomonadota</taxon>
        <taxon>Alphaproteobacteria</taxon>
        <taxon>Rhodobacterales</taxon>
        <taxon>Paracoccaceae</taxon>
        <taxon>Albidovulum</taxon>
    </lineage>
</organism>
<feature type="transmembrane region" description="Helical" evidence="6">
    <location>
        <begin position="39"/>
        <end position="58"/>
    </location>
</feature>
<keyword evidence="8" id="KW-1185">Reference proteome</keyword>
<dbReference type="Pfam" id="PF02653">
    <property type="entry name" value="BPD_transp_2"/>
    <property type="match status" value="1"/>
</dbReference>
<feature type="transmembrane region" description="Helical" evidence="6">
    <location>
        <begin position="12"/>
        <end position="33"/>
    </location>
</feature>